<organism evidence="1 2">
    <name type="scientific">Arachis hypogaea</name>
    <name type="common">Peanut</name>
    <dbReference type="NCBI Taxonomy" id="3818"/>
    <lineage>
        <taxon>Eukaryota</taxon>
        <taxon>Viridiplantae</taxon>
        <taxon>Streptophyta</taxon>
        <taxon>Embryophyta</taxon>
        <taxon>Tracheophyta</taxon>
        <taxon>Spermatophyta</taxon>
        <taxon>Magnoliopsida</taxon>
        <taxon>eudicotyledons</taxon>
        <taxon>Gunneridae</taxon>
        <taxon>Pentapetalae</taxon>
        <taxon>rosids</taxon>
        <taxon>fabids</taxon>
        <taxon>Fabales</taxon>
        <taxon>Fabaceae</taxon>
        <taxon>Papilionoideae</taxon>
        <taxon>50 kb inversion clade</taxon>
        <taxon>dalbergioids sensu lato</taxon>
        <taxon>Dalbergieae</taxon>
        <taxon>Pterocarpus clade</taxon>
        <taxon>Arachis</taxon>
    </lineage>
</organism>
<reference evidence="1 2" key="1">
    <citation type="submission" date="2019-01" db="EMBL/GenBank/DDBJ databases">
        <title>Sequencing of cultivated peanut Arachis hypogaea provides insights into genome evolution and oil improvement.</title>
        <authorList>
            <person name="Chen X."/>
        </authorList>
    </citation>
    <scope>NUCLEOTIDE SEQUENCE [LARGE SCALE GENOMIC DNA]</scope>
    <source>
        <strain evidence="2">cv. Fuhuasheng</strain>
        <tissue evidence="1">Leaves</tissue>
    </source>
</reference>
<dbReference type="EMBL" id="SDMP01000008">
    <property type="protein sequence ID" value="RYR44176.1"/>
    <property type="molecule type" value="Genomic_DNA"/>
</dbReference>
<accession>A0A445C075</accession>
<name>A0A445C075_ARAHY</name>
<sequence>MTAMLLLNSYQSLWTGRSF</sequence>
<dbReference type="Proteomes" id="UP000289738">
    <property type="component" value="Chromosome A08"/>
</dbReference>
<proteinExistence type="predicted"/>
<evidence type="ECO:0000313" key="2">
    <source>
        <dbReference type="Proteomes" id="UP000289738"/>
    </source>
</evidence>
<comment type="caution">
    <text evidence="1">The sequence shown here is derived from an EMBL/GenBank/DDBJ whole genome shotgun (WGS) entry which is preliminary data.</text>
</comment>
<evidence type="ECO:0000313" key="1">
    <source>
        <dbReference type="EMBL" id="RYR44176.1"/>
    </source>
</evidence>
<keyword evidence="2" id="KW-1185">Reference proteome</keyword>
<gene>
    <name evidence="1" type="ORF">Ahy_A08g040555</name>
</gene>
<protein>
    <submittedName>
        <fullName evidence="1">Uncharacterized protein</fullName>
    </submittedName>
</protein>
<dbReference type="AlphaFoldDB" id="A0A445C075"/>